<dbReference type="Pfam" id="PF07336">
    <property type="entry name" value="ABATE"/>
    <property type="match status" value="1"/>
</dbReference>
<dbReference type="RefSeq" id="WP_075017781.1">
    <property type="nucleotide sequence ID" value="NZ_FODD01000032.1"/>
</dbReference>
<dbReference type="AlphaFoldDB" id="A0A1H8R1B2"/>
<evidence type="ECO:0000313" key="3">
    <source>
        <dbReference type="Proteomes" id="UP000181951"/>
    </source>
</evidence>
<organism evidence="2 3">
    <name type="scientific">Actinacidiphila rubida</name>
    <dbReference type="NCBI Taxonomy" id="310780"/>
    <lineage>
        <taxon>Bacteria</taxon>
        <taxon>Bacillati</taxon>
        <taxon>Actinomycetota</taxon>
        <taxon>Actinomycetes</taxon>
        <taxon>Kitasatosporales</taxon>
        <taxon>Streptomycetaceae</taxon>
        <taxon>Actinacidiphila</taxon>
    </lineage>
</organism>
<dbReference type="PANTHER" id="PTHR35525">
    <property type="entry name" value="BLL6575 PROTEIN"/>
    <property type="match status" value="1"/>
</dbReference>
<evidence type="ECO:0000259" key="1">
    <source>
        <dbReference type="Pfam" id="PF11706"/>
    </source>
</evidence>
<name>A0A1H8R1B2_9ACTN</name>
<dbReference type="InterPro" id="IPR023286">
    <property type="entry name" value="ABATE_dom_sf"/>
</dbReference>
<dbReference type="InterPro" id="IPR010852">
    <property type="entry name" value="ABATE"/>
</dbReference>
<dbReference type="Gene3D" id="1.10.3300.10">
    <property type="entry name" value="Jann2411-like domain"/>
    <property type="match status" value="1"/>
</dbReference>
<feature type="domain" description="Zinc finger CGNR" evidence="1">
    <location>
        <begin position="140"/>
        <end position="183"/>
    </location>
</feature>
<dbReference type="InterPro" id="IPR021005">
    <property type="entry name" value="Znf_CGNR"/>
</dbReference>
<dbReference type="PANTHER" id="PTHR35525:SF3">
    <property type="entry name" value="BLL6575 PROTEIN"/>
    <property type="match status" value="1"/>
</dbReference>
<gene>
    <name evidence="2" type="ORF">SAMN05216267_103258</name>
</gene>
<accession>A0A1H8R1B2</accession>
<reference evidence="2 3" key="1">
    <citation type="submission" date="2016-10" db="EMBL/GenBank/DDBJ databases">
        <authorList>
            <person name="de Groot N.N."/>
        </authorList>
    </citation>
    <scope>NUCLEOTIDE SEQUENCE [LARGE SCALE GENOMIC DNA]</scope>
    <source>
        <strain evidence="2 3">CGMCC 4.2026</strain>
    </source>
</reference>
<protein>
    <submittedName>
        <fullName evidence="2">Conserved protein containing a Zn-ribbon-like motif, possibly RNA-binding</fullName>
    </submittedName>
</protein>
<keyword evidence="3" id="KW-1185">Reference proteome</keyword>
<proteinExistence type="predicted"/>
<sequence length="186" mass="19106">MEQPALRDPAPAPLDLVQDLVNTVDLEGGDEAWGTPEDLAAWLRARGIGAGPVDAGTLAGALELREALREVCAAHAGADVPAEALRGVNALLAAAPLRLEADAAGGAAVRPAEGLAGLAALTAEVAAAVAAGVAAGTWPRLKACAAESCRWVYYDRSPAGRGRWCTMAICGSREKMRGYRRRRAGA</sequence>
<evidence type="ECO:0000313" key="2">
    <source>
        <dbReference type="EMBL" id="SEO60265.1"/>
    </source>
</evidence>
<dbReference type="SUPFAM" id="SSF160904">
    <property type="entry name" value="Jann2411-like"/>
    <property type="match status" value="1"/>
</dbReference>
<dbReference type="EMBL" id="FODD01000032">
    <property type="protein sequence ID" value="SEO60265.1"/>
    <property type="molecule type" value="Genomic_DNA"/>
</dbReference>
<dbReference type="OrthoDB" id="123307at2"/>
<dbReference type="STRING" id="310780.SAMN05216267_103258"/>
<dbReference type="Proteomes" id="UP000181951">
    <property type="component" value="Unassembled WGS sequence"/>
</dbReference>
<dbReference type="Pfam" id="PF11706">
    <property type="entry name" value="zf-CGNR"/>
    <property type="match status" value="1"/>
</dbReference>